<sequence>MNNFAQSLERVVPVGCDSFSQAPTFVYSGDFATYPYTFSITSAPWPFALSCSGPYGPTLRKAR</sequence>
<comment type="caution">
    <text evidence="1">The sequence shown here is derived from an EMBL/GenBank/DDBJ whole genome shotgun (WGS) entry which is preliminary data.</text>
</comment>
<organism evidence="1 2">
    <name type="scientific">Colocasia esculenta</name>
    <name type="common">Wild taro</name>
    <name type="synonym">Arum esculentum</name>
    <dbReference type="NCBI Taxonomy" id="4460"/>
    <lineage>
        <taxon>Eukaryota</taxon>
        <taxon>Viridiplantae</taxon>
        <taxon>Streptophyta</taxon>
        <taxon>Embryophyta</taxon>
        <taxon>Tracheophyta</taxon>
        <taxon>Spermatophyta</taxon>
        <taxon>Magnoliopsida</taxon>
        <taxon>Liliopsida</taxon>
        <taxon>Araceae</taxon>
        <taxon>Aroideae</taxon>
        <taxon>Colocasieae</taxon>
        <taxon>Colocasia</taxon>
    </lineage>
</organism>
<reference evidence="1" key="1">
    <citation type="submission" date="2017-07" db="EMBL/GenBank/DDBJ databases">
        <title>Taro Niue Genome Assembly and Annotation.</title>
        <authorList>
            <person name="Atibalentja N."/>
            <person name="Keating K."/>
            <person name="Fields C.J."/>
        </authorList>
    </citation>
    <scope>NUCLEOTIDE SEQUENCE</scope>
    <source>
        <strain evidence="1">Niue_2</strain>
        <tissue evidence="1">Leaf</tissue>
    </source>
</reference>
<proteinExistence type="predicted"/>
<dbReference type="Proteomes" id="UP000652761">
    <property type="component" value="Unassembled WGS sequence"/>
</dbReference>
<evidence type="ECO:0000313" key="1">
    <source>
        <dbReference type="EMBL" id="MQL95980.1"/>
    </source>
</evidence>
<keyword evidence="2" id="KW-1185">Reference proteome</keyword>
<dbReference type="EMBL" id="NMUH01001862">
    <property type="protein sequence ID" value="MQL95980.1"/>
    <property type="molecule type" value="Genomic_DNA"/>
</dbReference>
<protein>
    <submittedName>
        <fullName evidence="1">Uncharacterized protein</fullName>
    </submittedName>
</protein>
<dbReference type="AlphaFoldDB" id="A0A843VQZ3"/>
<name>A0A843VQZ3_COLES</name>
<evidence type="ECO:0000313" key="2">
    <source>
        <dbReference type="Proteomes" id="UP000652761"/>
    </source>
</evidence>
<accession>A0A843VQZ3</accession>
<gene>
    <name evidence="1" type="ORF">Taro_028653</name>
</gene>